<accession>A0ABY6UMS9</accession>
<reference evidence="1 2" key="1">
    <citation type="submission" date="2019-06" db="EMBL/GenBank/DDBJ databases">
        <authorList>
            <person name="Broberg M."/>
        </authorList>
    </citation>
    <scope>NUCLEOTIDE SEQUENCE [LARGE SCALE GENOMIC DNA]</scope>
</reference>
<organism evidence="1 2">
    <name type="scientific">Bionectria ochroleuca</name>
    <name type="common">Gliocladium roseum</name>
    <dbReference type="NCBI Taxonomy" id="29856"/>
    <lineage>
        <taxon>Eukaryota</taxon>
        <taxon>Fungi</taxon>
        <taxon>Dikarya</taxon>
        <taxon>Ascomycota</taxon>
        <taxon>Pezizomycotina</taxon>
        <taxon>Sordariomycetes</taxon>
        <taxon>Hypocreomycetidae</taxon>
        <taxon>Hypocreales</taxon>
        <taxon>Bionectriaceae</taxon>
        <taxon>Clonostachys</taxon>
    </lineage>
</organism>
<name>A0ABY6UMS9_BIOOC</name>
<dbReference type="Proteomes" id="UP000766486">
    <property type="component" value="Unassembled WGS sequence"/>
</dbReference>
<evidence type="ECO:0000313" key="2">
    <source>
        <dbReference type="Proteomes" id="UP000766486"/>
    </source>
</evidence>
<protein>
    <submittedName>
        <fullName evidence="1">Uncharacterized protein</fullName>
    </submittedName>
</protein>
<sequence length="305" mass="34885">MASQRHQGTDRYLDSLLAQYTEFLRDGKPGIGGTFKKAERQAVETTFTAHANSDNCWDCQSLKSYLITRLPQDGIPETLLNDCTSSLWTLMTYFAHWPFNTLPKPNPSSIDFSSFFRAMVFLSGAHQNMFWPVRIPEDEPERNDSLPFEYVFRALSTGHLEEQEVNQESEEQPHILSRQPRDILAVLYSVQPVRDSFTEQLGPKELIPTVISLSPPPAPELQTLTIPTATLTSLLSLLILEFERAKEIDTSTWCLELKELYEGVRADLQQLETVSFDVFSDKLGGFQTQNFYYGISHLFRVFPFQ</sequence>
<gene>
    <name evidence="1" type="ORF">CLO192961_LOCUS328876</name>
</gene>
<keyword evidence="2" id="KW-1185">Reference proteome</keyword>
<dbReference type="EMBL" id="CABFNS010000851">
    <property type="protein sequence ID" value="VUC32631.1"/>
    <property type="molecule type" value="Genomic_DNA"/>
</dbReference>
<evidence type="ECO:0000313" key="1">
    <source>
        <dbReference type="EMBL" id="VUC32631.1"/>
    </source>
</evidence>
<comment type="caution">
    <text evidence="1">The sequence shown here is derived from an EMBL/GenBank/DDBJ whole genome shotgun (WGS) entry which is preliminary data.</text>
</comment>
<proteinExistence type="predicted"/>